<protein>
    <recommendedName>
        <fullName evidence="2">Amidase domain-containing protein</fullName>
    </recommendedName>
</protein>
<dbReference type="PIRSF" id="PIRSF001221">
    <property type="entry name" value="Amidase_fungi"/>
    <property type="match status" value="1"/>
</dbReference>
<feature type="transmembrane region" description="Helical" evidence="1">
    <location>
        <begin position="9"/>
        <end position="29"/>
    </location>
</feature>
<dbReference type="Proteomes" id="UP000054324">
    <property type="component" value="Unassembled WGS sequence"/>
</dbReference>
<dbReference type="AlphaFoldDB" id="A0A075A737"/>
<dbReference type="GeneID" id="20322995"/>
<evidence type="ECO:0000313" key="3">
    <source>
        <dbReference type="EMBL" id="KER23244.1"/>
    </source>
</evidence>
<dbReference type="EMBL" id="KL596858">
    <property type="protein sequence ID" value="KER23244.1"/>
    <property type="molecule type" value="Genomic_DNA"/>
</dbReference>
<dbReference type="CTD" id="20322995"/>
<dbReference type="STRING" id="6198.A0A075A737"/>
<dbReference type="KEGG" id="ovi:T265_08816"/>
<feature type="transmembrane region" description="Helical" evidence="1">
    <location>
        <begin position="49"/>
        <end position="69"/>
    </location>
</feature>
<dbReference type="Pfam" id="PF01425">
    <property type="entry name" value="Amidase"/>
    <property type="match status" value="1"/>
</dbReference>
<name>A0A075A737_OPIVI</name>
<dbReference type="InterPro" id="IPR036928">
    <property type="entry name" value="AS_sf"/>
</dbReference>
<dbReference type="SUPFAM" id="SSF75304">
    <property type="entry name" value="Amidase signature (AS) enzymes"/>
    <property type="match status" value="1"/>
</dbReference>
<evidence type="ECO:0000259" key="2">
    <source>
        <dbReference type="Pfam" id="PF01425"/>
    </source>
</evidence>
<dbReference type="GO" id="GO:0009062">
    <property type="term" value="P:fatty acid catabolic process"/>
    <property type="evidence" value="ECO:0007669"/>
    <property type="project" value="TreeGrafter"/>
</dbReference>
<dbReference type="PANTHER" id="PTHR45847:SF6">
    <property type="entry name" value="FATTY ACID AMIDE HYDROLASE"/>
    <property type="match status" value="1"/>
</dbReference>
<dbReference type="GO" id="GO:0004040">
    <property type="term" value="F:amidase activity"/>
    <property type="evidence" value="ECO:0007669"/>
    <property type="project" value="TreeGrafter"/>
</dbReference>
<evidence type="ECO:0000256" key="1">
    <source>
        <dbReference type="SAM" id="Phobius"/>
    </source>
</evidence>
<organism evidence="3 4">
    <name type="scientific">Opisthorchis viverrini</name>
    <name type="common">Southeast Asian liver fluke</name>
    <dbReference type="NCBI Taxonomy" id="6198"/>
    <lineage>
        <taxon>Eukaryota</taxon>
        <taxon>Metazoa</taxon>
        <taxon>Spiralia</taxon>
        <taxon>Lophotrochozoa</taxon>
        <taxon>Platyhelminthes</taxon>
        <taxon>Trematoda</taxon>
        <taxon>Digenea</taxon>
        <taxon>Opisthorchiida</taxon>
        <taxon>Opisthorchiata</taxon>
        <taxon>Opisthorchiidae</taxon>
        <taxon>Opisthorchis</taxon>
    </lineage>
</organism>
<feature type="domain" description="Amidase" evidence="2">
    <location>
        <begin position="164"/>
        <end position="614"/>
    </location>
</feature>
<accession>A0A075A737</accession>
<dbReference type="PANTHER" id="PTHR45847">
    <property type="entry name" value="FATTY ACID AMIDE HYDROLASE"/>
    <property type="match status" value="1"/>
</dbReference>
<gene>
    <name evidence="3" type="ORF">T265_08816</name>
</gene>
<reference evidence="3 4" key="1">
    <citation type="submission" date="2013-11" db="EMBL/GenBank/DDBJ databases">
        <title>Opisthorchis viverrini - life in the bile duct.</title>
        <authorList>
            <person name="Young N.D."/>
            <person name="Nagarajan N."/>
            <person name="Lin S.J."/>
            <person name="Korhonen P.K."/>
            <person name="Jex A.R."/>
            <person name="Hall R.S."/>
            <person name="Safavi-Hemami H."/>
            <person name="Kaewkong W."/>
            <person name="Bertrand D."/>
            <person name="Gao S."/>
            <person name="Seet Q."/>
            <person name="Wongkham S."/>
            <person name="Teh B.T."/>
            <person name="Wongkham C."/>
            <person name="Intapan P.M."/>
            <person name="Maleewong W."/>
            <person name="Yang X."/>
            <person name="Hu M."/>
            <person name="Wang Z."/>
            <person name="Hofmann A."/>
            <person name="Sternberg P.W."/>
            <person name="Tan P."/>
            <person name="Wang J."/>
            <person name="Gasser R.B."/>
        </authorList>
    </citation>
    <scope>NUCLEOTIDE SEQUENCE [LARGE SCALE GENOMIC DNA]</scope>
</reference>
<keyword evidence="4" id="KW-1185">Reference proteome</keyword>
<sequence>MVYRAAARIICYTILDVLSILYVIDYITLRLSTELLDILSSMALHLHRYMLFRWIVIYYIIYRCALFGWRRYQLKEKLRKKKDDILDKHGRLHEKLKATKDPAVTVEQAGEMSISQIREQLRSKKISAVDLLDAFQRRALDTFRSSPGAIAEIVFDSDVYAILADGKLATESPENLSPLHGIPVSLQELFPVRGYDHTMGFTSKAKHPAEEDCAFVAALRNAGAIPFLLANSRQKLLSLTSVNPIFGRTRHPTHLHRACVSGDGVLVAHRASPLSFAVDIIGDARLSAASCGLVGFKPTPGRISQKGLDLPLKIPQTLGAVASPIGQTTGDIVDAFRSLWTSALFKADGCLCPFPFDEKLLNRGKTEKLTIGFYTGFTDLLPASSAVERVMNEAIAYLENKGHRVVEFAPPKPAQAYQLVISLLQNTLAPETLRVIYKLGHGDILSSYRQHFVNMLFALPGLLRKVLCYTRATRMQWRYEVASLALRGYGCTTSRPQLECEAEEYLRSFFDKWNEEELDCLLCPVSPLPAVWDRSDFYTVNGVLLYTSLYNMLGCPAGTLQYGRVEREDIYKARDSVEPGKHLRRGLMYAEQLDAAEGLPINIQVVAKPWEDELAMGVMELLEARS</sequence>
<keyword evidence="1" id="KW-0812">Transmembrane</keyword>
<keyword evidence="1" id="KW-1133">Transmembrane helix</keyword>
<proteinExistence type="predicted"/>
<evidence type="ECO:0000313" key="4">
    <source>
        <dbReference type="Proteomes" id="UP000054324"/>
    </source>
</evidence>
<dbReference type="RefSeq" id="XP_009172992.1">
    <property type="nucleotide sequence ID" value="XM_009174728.1"/>
</dbReference>
<dbReference type="Gene3D" id="3.90.1300.10">
    <property type="entry name" value="Amidase signature (AS) domain"/>
    <property type="match status" value="1"/>
</dbReference>
<dbReference type="GO" id="GO:0017064">
    <property type="term" value="F:fatty acid amide hydrolase activity"/>
    <property type="evidence" value="ECO:0007669"/>
    <property type="project" value="TreeGrafter"/>
</dbReference>
<dbReference type="InterPro" id="IPR052096">
    <property type="entry name" value="Endocannabinoid_amidase"/>
</dbReference>
<dbReference type="OrthoDB" id="6428749at2759"/>
<keyword evidence="1" id="KW-0472">Membrane</keyword>
<dbReference type="InterPro" id="IPR023631">
    <property type="entry name" value="Amidase_dom"/>
</dbReference>